<keyword evidence="2" id="KW-1185">Reference proteome</keyword>
<protein>
    <submittedName>
        <fullName evidence="1">Uncharacterized protein</fullName>
    </submittedName>
</protein>
<evidence type="ECO:0000313" key="2">
    <source>
        <dbReference type="Proteomes" id="UP001151760"/>
    </source>
</evidence>
<sequence length="220" mass="25446">MSNSNTNLQTQSSIKRYIDTKPNRENITIVSKSPYIINGPEKTCQLPAGSSETTTERYMENYKNVSQDIRDQMNAEAEKPCQIILTEYNRYLLHSLMLCPNAIVKCGKPLKGQIQFLHQLQPKERFVTLVKQRSELKTVSYHKHMDILKPHRMEVNEIRNTERLARTAKHLHLFLTQHPVPPSSKPSYSKHSILLHQIASDLPETEEKPLVTSFCSYLYP</sequence>
<reference evidence="1" key="2">
    <citation type="submission" date="2022-01" db="EMBL/GenBank/DDBJ databases">
        <authorList>
            <person name="Yamashiro T."/>
            <person name="Shiraishi A."/>
            <person name="Satake H."/>
            <person name="Nakayama K."/>
        </authorList>
    </citation>
    <scope>NUCLEOTIDE SEQUENCE</scope>
</reference>
<organism evidence="1 2">
    <name type="scientific">Tanacetum coccineum</name>
    <dbReference type="NCBI Taxonomy" id="301880"/>
    <lineage>
        <taxon>Eukaryota</taxon>
        <taxon>Viridiplantae</taxon>
        <taxon>Streptophyta</taxon>
        <taxon>Embryophyta</taxon>
        <taxon>Tracheophyta</taxon>
        <taxon>Spermatophyta</taxon>
        <taxon>Magnoliopsida</taxon>
        <taxon>eudicotyledons</taxon>
        <taxon>Gunneridae</taxon>
        <taxon>Pentapetalae</taxon>
        <taxon>asterids</taxon>
        <taxon>campanulids</taxon>
        <taxon>Asterales</taxon>
        <taxon>Asteraceae</taxon>
        <taxon>Asteroideae</taxon>
        <taxon>Anthemideae</taxon>
        <taxon>Anthemidinae</taxon>
        <taxon>Tanacetum</taxon>
    </lineage>
</organism>
<gene>
    <name evidence="1" type="ORF">Tco_1042586</name>
</gene>
<dbReference type="EMBL" id="BQNB010018571">
    <property type="protein sequence ID" value="GJT75861.1"/>
    <property type="molecule type" value="Genomic_DNA"/>
</dbReference>
<proteinExistence type="predicted"/>
<comment type="caution">
    <text evidence="1">The sequence shown here is derived from an EMBL/GenBank/DDBJ whole genome shotgun (WGS) entry which is preliminary data.</text>
</comment>
<evidence type="ECO:0000313" key="1">
    <source>
        <dbReference type="EMBL" id="GJT75861.1"/>
    </source>
</evidence>
<dbReference type="Proteomes" id="UP001151760">
    <property type="component" value="Unassembled WGS sequence"/>
</dbReference>
<name>A0ABQ5GJT9_9ASTR</name>
<accession>A0ABQ5GJT9</accession>
<reference evidence="1" key="1">
    <citation type="journal article" date="2022" name="Int. J. Mol. Sci.">
        <title>Draft Genome of Tanacetum Coccineum: Genomic Comparison of Closely Related Tanacetum-Family Plants.</title>
        <authorList>
            <person name="Yamashiro T."/>
            <person name="Shiraishi A."/>
            <person name="Nakayama K."/>
            <person name="Satake H."/>
        </authorList>
    </citation>
    <scope>NUCLEOTIDE SEQUENCE</scope>
</reference>